<dbReference type="Pfam" id="PF12500">
    <property type="entry name" value="TRSP"/>
    <property type="match status" value="1"/>
</dbReference>
<evidence type="ECO:0000313" key="3">
    <source>
        <dbReference type="EMBL" id="PXA65880.1"/>
    </source>
</evidence>
<protein>
    <recommendedName>
        <fullName evidence="5">Phosphoribosyltransferase</fullName>
    </recommendedName>
</protein>
<dbReference type="OrthoDB" id="56827at2"/>
<dbReference type="InterPro" id="IPR029057">
    <property type="entry name" value="PRTase-like"/>
</dbReference>
<name>A0A2V3DRV9_9MICC</name>
<dbReference type="CDD" id="cd06223">
    <property type="entry name" value="PRTases_typeI"/>
    <property type="match status" value="1"/>
</dbReference>
<evidence type="ECO:0000259" key="1">
    <source>
        <dbReference type="Pfam" id="PF12500"/>
    </source>
</evidence>
<dbReference type="InterPro" id="IPR041688">
    <property type="entry name" value="PRTase_2"/>
</dbReference>
<reference evidence="3 4" key="1">
    <citation type="submission" date="2018-05" db="EMBL/GenBank/DDBJ databases">
        <title>Genetic diversity of glacier-inhabiting Cryobacterium bacteria in China and description of Cryobacterium mengkeensis sp. nov. and Arthrobacter glacialis sp. nov.</title>
        <authorList>
            <person name="Liu Q."/>
            <person name="Xin Y.-H."/>
        </authorList>
    </citation>
    <scope>NUCLEOTIDE SEQUENCE [LARGE SCALE GENOMIC DNA]</scope>
    <source>
        <strain evidence="3 4">GP3</strain>
    </source>
</reference>
<dbReference type="EMBL" id="QHLZ01000004">
    <property type="protein sequence ID" value="PXA65880.1"/>
    <property type="molecule type" value="Genomic_DNA"/>
</dbReference>
<keyword evidence="4" id="KW-1185">Reference proteome</keyword>
<dbReference type="Gene3D" id="3.40.50.2020">
    <property type="match status" value="1"/>
</dbReference>
<dbReference type="SUPFAM" id="SSF53271">
    <property type="entry name" value="PRTase-like"/>
    <property type="match status" value="1"/>
</dbReference>
<dbReference type="AlphaFoldDB" id="A0A2V3DRV9"/>
<gene>
    <name evidence="3" type="ORF">CVS29_07635</name>
</gene>
<feature type="domain" description="Orotate phosphoribosyltransferase-like" evidence="2">
    <location>
        <begin position="41"/>
        <end position="279"/>
    </location>
</feature>
<evidence type="ECO:0000259" key="2">
    <source>
        <dbReference type="Pfam" id="PF15609"/>
    </source>
</evidence>
<proteinExistence type="predicted"/>
<comment type="caution">
    <text evidence="3">The sequence shown here is derived from an EMBL/GenBank/DDBJ whole genome shotgun (WGS) entry which is preliminary data.</text>
</comment>
<dbReference type="Proteomes" id="UP000246303">
    <property type="component" value="Unassembled WGS sequence"/>
</dbReference>
<dbReference type="InterPro" id="IPR022537">
    <property type="entry name" value="TRSP_dom"/>
</dbReference>
<organism evidence="3 4">
    <name type="scientific">Arthrobacter psychrochitiniphilus</name>
    <dbReference type="NCBI Taxonomy" id="291045"/>
    <lineage>
        <taxon>Bacteria</taxon>
        <taxon>Bacillati</taxon>
        <taxon>Actinomycetota</taxon>
        <taxon>Actinomycetes</taxon>
        <taxon>Micrococcales</taxon>
        <taxon>Micrococcaceae</taxon>
        <taxon>Arthrobacter</taxon>
    </lineage>
</organism>
<evidence type="ECO:0000313" key="4">
    <source>
        <dbReference type="Proteomes" id="UP000246303"/>
    </source>
</evidence>
<evidence type="ECO:0008006" key="5">
    <source>
        <dbReference type="Google" id="ProtNLM"/>
    </source>
</evidence>
<accession>A0A2V3DRV9</accession>
<feature type="domain" description="TRSP" evidence="1">
    <location>
        <begin position="330"/>
        <end position="454"/>
    </location>
</feature>
<sequence length="499" mass="52107">MNGHGVRDHSVSAPWRGTFVATALDVSLHSDPSSAVDVADLVGLALRRNPKRAHLLVSQVLAKHVPTEPGLVIAAGELLGAFVADRLAAMADDADPHPPCSSPPPAPLLQAAKALSTVLQSPSPQRRAVIAALTEHVARLRTQVPDAVVIGYAETATGLGRLVANALGAYYIHSTRHATPGVASVAGFEEGHSHATSHTMVPTDPHWLDGNGPVILVDDEFSTGSTVINTIRELHALVPHSTYVVAALIDLRSAVDRARFTALAQELECRISVTALGTGRIELGEDILARASALIQTLPQEAAKGTVPLPGGRLSMLELTAADVTPVRSDRFGTTAPPADATIASIAAHVAEHLAALDCQGPIVVVGCEENMFVPLAVAQALEVLRPGDNVRFSTTTRSPIVPIDRDDYAISGALTFASHDLTHDGPGVRFAYNLNGSGQRPGTVVVFPEPGTSRRDVVHSAVPELAPLGMAQAMTKVADDAVIILLPAHSPAPPRTAP</sequence>
<dbReference type="Pfam" id="PF15609">
    <property type="entry name" value="PRTase_2"/>
    <property type="match status" value="1"/>
</dbReference>
<dbReference type="InterPro" id="IPR000836">
    <property type="entry name" value="PRTase_dom"/>
</dbReference>